<protein>
    <recommendedName>
        <fullName evidence="3">Phage portal protein</fullName>
    </recommendedName>
</protein>
<dbReference type="Proteomes" id="UP000597668">
    <property type="component" value="Unassembled WGS sequence"/>
</dbReference>
<comment type="caution">
    <text evidence="1">The sequence shown here is derived from an EMBL/GenBank/DDBJ whole genome shotgun (WGS) entry which is preliminary data.</text>
</comment>
<evidence type="ECO:0000313" key="1">
    <source>
        <dbReference type="EMBL" id="MBC3517209.1"/>
    </source>
</evidence>
<evidence type="ECO:0008006" key="3">
    <source>
        <dbReference type="Google" id="ProtNLM"/>
    </source>
</evidence>
<accession>A0A8J6IP26</accession>
<gene>
    <name evidence="1" type="ORF">H8K20_12495</name>
</gene>
<dbReference type="RefSeq" id="WP_186488650.1">
    <property type="nucleotide sequence ID" value="NZ_JACOGI010000003.1"/>
</dbReference>
<reference evidence="1" key="1">
    <citation type="submission" date="2020-08" db="EMBL/GenBank/DDBJ databases">
        <authorList>
            <person name="Liu C."/>
            <person name="Sun Q."/>
        </authorList>
    </citation>
    <scope>NUCLEOTIDE SEQUENCE</scope>
    <source>
        <strain evidence="1">NSJ-65</strain>
    </source>
</reference>
<proteinExistence type="predicted"/>
<organism evidence="1 2">
    <name type="scientific">Neobittarella massiliensis</name>
    <name type="common">ex Bilen et al. 2018</name>
    <dbReference type="NCBI Taxonomy" id="2041842"/>
    <lineage>
        <taxon>Bacteria</taxon>
        <taxon>Bacillati</taxon>
        <taxon>Bacillota</taxon>
        <taxon>Clostridia</taxon>
        <taxon>Eubacteriales</taxon>
        <taxon>Oscillospiraceae</taxon>
        <taxon>Neobittarella (ex Bilen et al. 2018)</taxon>
    </lineage>
</organism>
<dbReference type="AlphaFoldDB" id="A0A8J6IP26"/>
<name>A0A8J6IP26_9FIRM</name>
<evidence type="ECO:0000313" key="2">
    <source>
        <dbReference type="Proteomes" id="UP000597668"/>
    </source>
</evidence>
<keyword evidence="2" id="KW-1185">Reference proteome</keyword>
<sequence length="503" mass="56432">MDITQFIAFLNKKKGWNIQGSYYAHIARWKQYWQGYVPNFHTNNETGLDGAKHKREMYRMRMPKRVCEDWAGLLLNERTTVTIQDRTSAVWLLGEDQQQTGGLLADLRFWPNANALVELTMRSGTGAFVMGVEDLQVADNMIKISPGARLYLDYLPAECILPITVRHGKVIDVAFASEVFTGGKSCVYLQTHQLISGKGTKQYRITNEYFVSDEEQSDGAHYKATTLPAGMLPYIDTGSAVPWFSLFSPAAVKNIDGGAGLGMAVFAEAIDQAKQCDVAFNNYHRDIYLGGKKVFYNKKLIQSWIDSEGNERHVAPDDIQQQLFYQSGDTDSLNGDKQDVYEYNPDLRVDANGKAVQDALDYFSFKCGLGTHHYQFDGGNISTATQYTGDRQDMVQHANKHHTCIEAAVQSILRSLLWAGKAVLGQPVDPDTAVTINWDDSYIIDAGTRRQQDMRDALEGFIPKYRYNMEWRGMNRDEAMRAVQEAASEMASPDTIMGFGGDG</sequence>
<dbReference type="EMBL" id="JACOGI010000003">
    <property type="protein sequence ID" value="MBC3517209.1"/>
    <property type="molecule type" value="Genomic_DNA"/>
</dbReference>